<dbReference type="Proteomes" id="UP001200247">
    <property type="component" value="Unassembled WGS sequence"/>
</dbReference>
<protein>
    <submittedName>
        <fullName evidence="2">Glycosyltransferase family 4 protein</fullName>
    </submittedName>
</protein>
<proteinExistence type="predicted"/>
<evidence type="ECO:0000313" key="2">
    <source>
        <dbReference type="EMBL" id="MCG9026042.1"/>
    </source>
</evidence>
<sequence>MRILLVSQYFWPESFIINDLARELVAQGNEVTVLTGKPNYPDGKVFADYQQDGVSEELFEGTIRVLRVPLRPRGRGALNLMRNYLSFVVSGLLHFPRLARSVQADTILVFAPSPITAAIPAILLKMIRRMHLALWVQDLWPESLAATGFVRNPFLLWLAGLMVRAIYAGCDTLLVQSRAFTVPVARYAAASKILYYPNSMADAADSVALALPADLIALLEGKFCAVFAGNIGTAQAVETLVDSAERLHDLPDFRLVLVGSGSRLEWVREECARRGLDNVVLAGRFPMQAMPAIFMRAQALLVTLKNETIFAYTVPSKVQAYMAAGRPLVAALDGEGARIVEEAGAGLICAAEDGAGLAQRLRALHAMAPEERARMGQAGRRYFLEHFEMGKLAYRLTDLLQARIHGKHS</sequence>
<gene>
    <name evidence="2" type="ORF">LH440_09040</name>
</gene>
<dbReference type="PANTHER" id="PTHR12526">
    <property type="entry name" value="GLYCOSYLTRANSFERASE"/>
    <property type="match status" value="1"/>
</dbReference>
<name>A0ABD4SSQ5_9NEIS</name>
<organism evidence="2 3">
    <name type="scientific">Laribacter hongkongensis</name>
    <dbReference type="NCBI Taxonomy" id="168471"/>
    <lineage>
        <taxon>Bacteria</taxon>
        <taxon>Pseudomonadati</taxon>
        <taxon>Pseudomonadota</taxon>
        <taxon>Betaproteobacteria</taxon>
        <taxon>Neisseriales</taxon>
        <taxon>Aquaspirillaceae</taxon>
        <taxon>Laribacter</taxon>
    </lineage>
</organism>
<evidence type="ECO:0000259" key="1">
    <source>
        <dbReference type="Pfam" id="PF13579"/>
    </source>
</evidence>
<reference evidence="2 3" key="1">
    <citation type="submission" date="2021-10" db="EMBL/GenBank/DDBJ databases">
        <title>Whole-genome sequencing analysis of Laribacter hongkongensis: virulence gene profiles, carbohydrate-active enzyme prediction, and antimicrobial resistance characterization.</title>
        <authorList>
            <person name="Yuan P."/>
            <person name="Zhan Y."/>
            <person name="Chen D."/>
        </authorList>
    </citation>
    <scope>NUCLEOTIDE SEQUENCE [LARGE SCALE GENOMIC DNA]</scope>
    <source>
        <strain evidence="2 3">W67</strain>
    </source>
</reference>
<dbReference type="Pfam" id="PF13692">
    <property type="entry name" value="Glyco_trans_1_4"/>
    <property type="match status" value="1"/>
</dbReference>
<dbReference type="InterPro" id="IPR028098">
    <property type="entry name" value="Glyco_trans_4-like_N"/>
</dbReference>
<dbReference type="Gene3D" id="3.40.50.2000">
    <property type="entry name" value="Glycogen Phosphorylase B"/>
    <property type="match status" value="2"/>
</dbReference>
<dbReference type="SUPFAM" id="SSF53756">
    <property type="entry name" value="UDP-Glycosyltransferase/glycogen phosphorylase"/>
    <property type="match status" value="1"/>
</dbReference>
<comment type="caution">
    <text evidence="2">The sequence shown here is derived from an EMBL/GenBank/DDBJ whole genome shotgun (WGS) entry which is preliminary data.</text>
</comment>
<dbReference type="RefSeq" id="WP_239878703.1">
    <property type="nucleotide sequence ID" value="NZ_JAJAXM010000014.1"/>
</dbReference>
<dbReference type="CDD" id="cd03794">
    <property type="entry name" value="GT4_WbuB-like"/>
    <property type="match status" value="1"/>
</dbReference>
<evidence type="ECO:0000313" key="3">
    <source>
        <dbReference type="Proteomes" id="UP001200247"/>
    </source>
</evidence>
<accession>A0ABD4SSQ5</accession>
<dbReference type="AlphaFoldDB" id="A0ABD4SSQ5"/>
<dbReference type="EMBL" id="JAJAXM010000014">
    <property type="protein sequence ID" value="MCG9026042.1"/>
    <property type="molecule type" value="Genomic_DNA"/>
</dbReference>
<dbReference type="GO" id="GO:0016757">
    <property type="term" value="F:glycosyltransferase activity"/>
    <property type="evidence" value="ECO:0007669"/>
    <property type="project" value="UniProtKB-ARBA"/>
</dbReference>
<dbReference type="Pfam" id="PF13579">
    <property type="entry name" value="Glyco_trans_4_4"/>
    <property type="match status" value="1"/>
</dbReference>
<feature type="domain" description="Glycosyltransferase subfamily 4-like N-terminal" evidence="1">
    <location>
        <begin position="17"/>
        <end position="198"/>
    </location>
</feature>